<sequence>MMNIIVLQGLSNSGKSTTIGLVYELLLSDGGISTNRQPLGGDPKDFSDIVINYKNLKIGFFSMGDNSNALSIAMDEYNSINCDLFICSLSTATKKIRANKKIDKFSSKRIDKTLANNIVTESQANKNDADLIFNII</sequence>
<evidence type="ECO:0000313" key="1">
    <source>
        <dbReference type="EMBL" id="MDE5419783.1"/>
    </source>
</evidence>
<protein>
    <recommendedName>
        <fullName evidence="3">G domain-containing protein</fullName>
    </recommendedName>
</protein>
<dbReference type="RefSeq" id="WP_275111115.1">
    <property type="nucleotide sequence ID" value="NZ_JAKJSC010000006.1"/>
</dbReference>
<evidence type="ECO:0008006" key="3">
    <source>
        <dbReference type="Google" id="ProtNLM"/>
    </source>
</evidence>
<accession>A0ABT5VWI6</accession>
<reference evidence="1 2" key="1">
    <citation type="submission" date="2022-01" db="EMBL/GenBank/DDBJ databases">
        <title>Labilibaculum sp. nov, a marine bacterium isolated from Antarctica.</title>
        <authorList>
            <person name="Dai W."/>
        </authorList>
    </citation>
    <scope>NUCLEOTIDE SEQUENCE [LARGE SCALE GENOMIC DNA]</scope>
    <source>
        <strain evidence="1 2">DW002</strain>
    </source>
</reference>
<keyword evidence="2" id="KW-1185">Reference proteome</keyword>
<evidence type="ECO:0000313" key="2">
    <source>
        <dbReference type="Proteomes" id="UP001528920"/>
    </source>
</evidence>
<dbReference type="EMBL" id="JAKJSC010000006">
    <property type="protein sequence ID" value="MDE5419783.1"/>
    <property type="molecule type" value="Genomic_DNA"/>
</dbReference>
<proteinExistence type="predicted"/>
<dbReference type="Proteomes" id="UP001528920">
    <property type="component" value="Unassembled WGS sequence"/>
</dbReference>
<name>A0ABT5VWI6_9BACT</name>
<gene>
    <name evidence="1" type="ORF">L3049_17470</name>
</gene>
<comment type="caution">
    <text evidence="1">The sequence shown here is derived from an EMBL/GenBank/DDBJ whole genome shotgun (WGS) entry which is preliminary data.</text>
</comment>
<organism evidence="1 2">
    <name type="scientific">Paralabilibaculum antarcticum</name>
    <dbReference type="NCBI Taxonomy" id="2912572"/>
    <lineage>
        <taxon>Bacteria</taxon>
        <taxon>Pseudomonadati</taxon>
        <taxon>Bacteroidota</taxon>
        <taxon>Bacteroidia</taxon>
        <taxon>Marinilabiliales</taxon>
        <taxon>Marinifilaceae</taxon>
        <taxon>Paralabilibaculum</taxon>
    </lineage>
</organism>